<gene>
    <name evidence="1" type="ORF">CEXT_754181</name>
</gene>
<evidence type="ECO:0000313" key="2">
    <source>
        <dbReference type="Proteomes" id="UP001054945"/>
    </source>
</evidence>
<comment type="caution">
    <text evidence="1">The sequence shown here is derived from an EMBL/GenBank/DDBJ whole genome shotgun (WGS) entry which is preliminary data.</text>
</comment>
<protein>
    <submittedName>
        <fullName evidence="1">Uncharacterized protein</fullName>
    </submittedName>
</protein>
<dbReference type="Proteomes" id="UP001054945">
    <property type="component" value="Unassembled WGS sequence"/>
</dbReference>
<dbReference type="EMBL" id="BPLR01002589">
    <property type="protein sequence ID" value="GIX75456.1"/>
    <property type="molecule type" value="Genomic_DNA"/>
</dbReference>
<sequence length="118" mass="13689">MINYCPHLNRYQHFIVSRWFGSELEIRVFKHRSPSLPTGIILFPINERIGIWDNKNLIKLKQNKMEGPLDANCFITSDEWRLSGVLGHRHPSKPAGTPQDRGQLHDTNPVEAFYLPLL</sequence>
<name>A0AAV4MTZ1_CAEEX</name>
<reference evidence="1 2" key="1">
    <citation type="submission" date="2021-06" db="EMBL/GenBank/DDBJ databases">
        <title>Caerostris extrusa draft genome.</title>
        <authorList>
            <person name="Kono N."/>
            <person name="Arakawa K."/>
        </authorList>
    </citation>
    <scope>NUCLEOTIDE SEQUENCE [LARGE SCALE GENOMIC DNA]</scope>
</reference>
<proteinExistence type="predicted"/>
<accession>A0AAV4MTZ1</accession>
<organism evidence="1 2">
    <name type="scientific">Caerostris extrusa</name>
    <name type="common">Bark spider</name>
    <name type="synonym">Caerostris bankana</name>
    <dbReference type="NCBI Taxonomy" id="172846"/>
    <lineage>
        <taxon>Eukaryota</taxon>
        <taxon>Metazoa</taxon>
        <taxon>Ecdysozoa</taxon>
        <taxon>Arthropoda</taxon>
        <taxon>Chelicerata</taxon>
        <taxon>Arachnida</taxon>
        <taxon>Araneae</taxon>
        <taxon>Araneomorphae</taxon>
        <taxon>Entelegynae</taxon>
        <taxon>Araneoidea</taxon>
        <taxon>Araneidae</taxon>
        <taxon>Caerostris</taxon>
    </lineage>
</organism>
<keyword evidence="2" id="KW-1185">Reference proteome</keyword>
<dbReference type="AlphaFoldDB" id="A0AAV4MTZ1"/>
<evidence type="ECO:0000313" key="1">
    <source>
        <dbReference type="EMBL" id="GIX75456.1"/>
    </source>
</evidence>